<evidence type="ECO:0000313" key="5">
    <source>
        <dbReference type="Proteomes" id="UP000323011"/>
    </source>
</evidence>
<dbReference type="Proteomes" id="UP000323011">
    <property type="component" value="Unassembled WGS sequence"/>
</dbReference>
<feature type="region of interest" description="Disordered" evidence="1">
    <location>
        <begin position="610"/>
        <end position="663"/>
    </location>
</feature>
<feature type="compositionally biased region" description="Basic and acidic residues" evidence="1">
    <location>
        <begin position="304"/>
        <end position="314"/>
    </location>
</feature>
<evidence type="ECO:0000259" key="3">
    <source>
        <dbReference type="PROSITE" id="PS50020"/>
    </source>
</evidence>
<proteinExistence type="predicted"/>
<dbReference type="EMBL" id="VLTN01000071">
    <property type="protein sequence ID" value="KAA0147201.1"/>
    <property type="molecule type" value="Genomic_DNA"/>
</dbReference>
<dbReference type="PROSITE" id="PS50020">
    <property type="entry name" value="WW_DOMAIN_2"/>
    <property type="match status" value="1"/>
</dbReference>
<feature type="compositionally biased region" description="Polar residues" evidence="1">
    <location>
        <begin position="430"/>
        <end position="445"/>
    </location>
</feature>
<keyword evidence="2" id="KW-0812">Transmembrane</keyword>
<feature type="region of interest" description="Disordered" evidence="1">
    <location>
        <begin position="284"/>
        <end position="314"/>
    </location>
</feature>
<feature type="domain" description="WW" evidence="3">
    <location>
        <begin position="545"/>
        <end position="578"/>
    </location>
</feature>
<evidence type="ECO:0000256" key="2">
    <source>
        <dbReference type="SAM" id="Phobius"/>
    </source>
</evidence>
<feature type="transmembrane region" description="Helical" evidence="2">
    <location>
        <begin position="238"/>
        <end position="264"/>
    </location>
</feature>
<feature type="transmembrane region" description="Helical" evidence="2">
    <location>
        <begin position="206"/>
        <end position="222"/>
    </location>
</feature>
<feature type="transmembrane region" description="Helical" evidence="2">
    <location>
        <begin position="50"/>
        <end position="70"/>
    </location>
</feature>
<feature type="compositionally biased region" description="Low complexity" evidence="1">
    <location>
        <begin position="630"/>
        <end position="645"/>
    </location>
</feature>
<reference evidence="4 5" key="1">
    <citation type="submission" date="2019-07" db="EMBL/GenBank/DDBJ databases">
        <title>Genomes of Cafeteria roenbergensis.</title>
        <authorList>
            <person name="Fischer M.G."/>
            <person name="Hackl T."/>
            <person name="Roman M."/>
        </authorList>
    </citation>
    <scope>NUCLEOTIDE SEQUENCE [LARGE SCALE GENOMIC DNA]</scope>
    <source>
        <strain evidence="4 5">BVI</strain>
    </source>
</reference>
<feature type="transmembrane region" description="Helical" evidence="2">
    <location>
        <begin position="103"/>
        <end position="123"/>
    </location>
</feature>
<feature type="region of interest" description="Disordered" evidence="1">
    <location>
        <begin position="402"/>
        <end position="445"/>
    </location>
</feature>
<keyword evidence="5" id="KW-1185">Reference proteome</keyword>
<dbReference type="InterPro" id="IPR001202">
    <property type="entry name" value="WW_dom"/>
</dbReference>
<organism evidence="4 5">
    <name type="scientific">Cafeteria roenbergensis</name>
    <name type="common">Marine flagellate</name>
    <dbReference type="NCBI Taxonomy" id="33653"/>
    <lineage>
        <taxon>Eukaryota</taxon>
        <taxon>Sar</taxon>
        <taxon>Stramenopiles</taxon>
        <taxon>Bigyra</taxon>
        <taxon>Opalozoa</taxon>
        <taxon>Bicosoecida</taxon>
        <taxon>Cafeteriaceae</taxon>
        <taxon>Cafeteria</taxon>
    </lineage>
</organism>
<gene>
    <name evidence="4" type="ORF">FNF29_07573</name>
</gene>
<keyword evidence="2" id="KW-1133">Transmembrane helix</keyword>
<evidence type="ECO:0000256" key="1">
    <source>
        <dbReference type="SAM" id="MobiDB-lite"/>
    </source>
</evidence>
<keyword evidence="2" id="KW-0472">Membrane</keyword>
<dbReference type="AlphaFoldDB" id="A0A5A8C5P0"/>
<comment type="caution">
    <text evidence="4">The sequence shown here is derived from an EMBL/GenBank/DDBJ whole genome shotgun (WGS) entry which is preliminary data.</text>
</comment>
<sequence length="663" mass="70310">MLVIVVACGAYVLHRLDTQVERFGHGALRGGDHMQVLSILAQDEGAHRPLAYVFIGLYTVGFLVFTAVLLRRYKEDVKVDQILRAMDALVAVAALVFGRVPSFQLACIMLILFVAFTMNARSVPYMSYARRREVVLQHRAKVREGDELHKAISHTYQRAIADRSIASRVRSTDLKSMAAAVNTADARRARLVFAARWSGDPNNMETVLLFVSMLIALTGILMESGETSFQYVAVQRDVIAYAAMVLLVVAVLYAFGVVAIEVLATFLRGGSGGLCQCCAPKGLTKASGDKASVSRVSRKKRGGRPAESKDPTDLDPVLREMEREALAAIAPSSLDSGPGFHINPMAAAALDVAKAGEDLEAILAADSAPTLPQWAVIRKHAGRVDDTLSKLRWEVAELKKKQAQRAQASQPKSPPWAIGRSAGGARSMGTPVSQGSVASLGSDSSVPDIPSAAAVQEAAQEAVLAVVGEGEADEDVTELGAARGSKTTAKGVDVARVRRLSRFAGKPAKGGRRRRGGEPRPSIAVLARSRAAVAGGADEDPFAGNPTCGPWTRVRNEEGVIWYVNELTNEQRWAMPDSFDAPGAALWTPEMTAAAATNAAADAISSAKEEEAQLAAEDEAAPRLLRRKSSSGAGLADAGAASSSGRENPLASGRSRAKLLAGE</sequence>
<protein>
    <recommendedName>
        <fullName evidence="3">WW domain-containing protein</fullName>
    </recommendedName>
</protein>
<name>A0A5A8C5P0_CAFRO</name>
<evidence type="ECO:0000313" key="4">
    <source>
        <dbReference type="EMBL" id="KAA0147201.1"/>
    </source>
</evidence>
<accession>A0A5A8C5P0</accession>